<keyword evidence="1" id="KW-1133">Transmembrane helix</keyword>
<keyword evidence="4" id="KW-1185">Reference proteome</keyword>
<dbReference type="SUPFAM" id="SSF103481">
    <property type="entry name" value="Multidrug resistance efflux transporter EmrE"/>
    <property type="match status" value="2"/>
</dbReference>
<feature type="transmembrane region" description="Helical" evidence="1">
    <location>
        <begin position="206"/>
        <end position="225"/>
    </location>
</feature>
<feature type="domain" description="EamA" evidence="2">
    <location>
        <begin position="114"/>
        <end position="246"/>
    </location>
</feature>
<reference evidence="4" key="1">
    <citation type="submission" date="2019-11" db="EMBL/GenBank/DDBJ databases">
        <title>Isolation and characterization of a novel species in the genus Sulfuriferula.</title>
        <authorList>
            <person name="Mochizuki J."/>
            <person name="Kojima H."/>
            <person name="Fukui M."/>
        </authorList>
    </citation>
    <scope>NUCLEOTIDE SEQUENCE [LARGE SCALE GENOMIC DNA]</scope>
    <source>
        <strain evidence="4">SGTM</strain>
    </source>
</reference>
<feature type="transmembrane region" description="Helical" evidence="1">
    <location>
        <begin position="84"/>
        <end position="101"/>
    </location>
</feature>
<dbReference type="PANTHER" id="PTHR22911:SF137">
    <property type="entry name" value="SOLUTE CARRIER FAMILY 35 MEMBER G2-RELATED"/>
    <property type="match status" value="1"/>
</dbReference>
<dbReference type="Proteomes" id="UP000463939">
    <property type="component" value="Chromosome"/>
</dbReference>
<dbReference type="AlphaFoldDB" id="A0A809RH64"/>
<proteinExistence type="predicted"/>
<name>A0A809RH64_9PROT</name>
<feature type="transmembrane region" description="Helical" evidence="1">
    <location>
        <begin position="55"/>
        <end position="77"/>
    </location>
</feature>
<feature type="transmembrane region" description="Helical" evidence="1">
    <location>
        <begin position="144"/>
        <end position="163"/>
    </location>
</feature>
<gene>
    <name evidence="3" type="ORF">SFSGTM_16030</name>
</gene>
<organism evidence="3 4">
    <name type="scientific">Sulfuriferula nivalis</name>
    <dbReference type="NCBI Taxonomy" id="2675298"/>
    <lineage>
        <taxon>Bacteria</taxon>
        <taxon>Pseudomonadati</taxon>
        <taxon>Pseudomonadota</taxon>
        <taxon>Betaproteobacteria</taxon>
        <taxon>Nitrosomonadales</taxon>
        <taxon>Sulfuricellaceae</taxon>
        <taxon>Sulfuriferula</taxon>
    </lineage>
</organism>
<evidence type="ECO:0000256" key="1">
    <source>
        <dbReference type="SAM" id="Phobius"/>
    </source>
</evidence>
<keyword evidence="1" id="KW-0472">Membrane</keyword>
<dbReference type="GO" id="GO:0016020">
    <property type="term" value="C:membrane"/>
    <property type="evidence" value="ECO:0007669"/>
    <property type="project" value="InterPro"/>
</dbReference>
<feature type="domain" description="EamA" evidence="2">
    <location>
        <begin position="3"/>
        <end position="100"/>
    </location>
</feature>
<dbReference type="InterPro" id="IPR000620">
    <property type="entry name" value="EamA_dom"/>
</dbReference>
<protein>
    <recommendedName>
        <fullName evidence="2">EamA domain-containing protein</fullName>
    </recommendedName>
</protein>
<feature type="transmembrane region" description="Helical" evidence="1">
    <location>
        <begin position="175"/>
        <end position="194"/>
    </location>
</feature>
<dbReference type="InterPro" id="IPR037185">
    <property type="entry name" value="EmrE-like"/>
</dbReference>
<evidence type="ECO:0000313" key="4">
    <source>
        <dbReference type="Proteomes" id="UP000463939"/>
    </source>
</evidence>
<sequence length="256" mass="28328">MASFITYGMALTIGLPFYFKHLRTVVNAKWLWLAIVICSGWTNTAYVYAVINGEVMRVTLLFYLAPLWTIIFSRLILGEKLQRIGYVVVGFSFMGVLLMMWQADGRLPLPANLAEWMGLSAGISFALTNVTVKKSSAISIQAKSIGIWIGGVIVALPLILLQGHAFSAWDQYTSSVWLLLFIIGLAMIGITLCIQYGLMHVAANRAIVILLFELVVSATTVYWFTSESLNAREWVGAAMIMIASLFSGQLEQKESL</sequence>
<dbReference type="EMBL" id="AP021881">
    <property type="protein sequence ID" value="BBP00895.1"/>
    <property type="molecule type" value="Genomic_DNA"/>
</dbReference>
<evidence type="ECO:0000313" key="3">
    <source>
        <dbReference type="EMBL" id="BBP00895.1"/>
    </source>
</evidence>
<dbReference type="KEGG" id="sniv:SFSGTM_16030"/>
<evidence type="ECO:0000259" key="2">
    <source>
        <dbReference type="Pfam" id="PF00892"/>
    </source>
</evidence>
<dbReference type="Pfam" id="PF00892">
    <property type="entry name" value="EamA"/>
    <property type="match status" value="2"/>
</dbReference>
<accession>A0A809RH64</accession>
<dbReference type="PANTHER" id="PTHR22911">
    <property type="entry name" value="ACYL-MALONYL CONDENSING ENZYME-RELATED"/>
    <property type="match status" value="1"/>
</dbReference>
<keyword evidence="1" id="KW-0812">Transmembrane</keyword>
<feature type="transmembrane region" description="Helical" evidence="1">
    <location>
        <begin position="30"/>
        <end position="49"/>
    </location>
</feature>
<feature type="transmembrane region" description="Helical" evidence="1">
    <location>
        <begin position="113"/>
        <end position="132"/>
    </location>
</feature>